<accession>B0SUK9</accession>
<sequence>MTMQRDLAAFQDAFVAALAERAAAPIAAWLPEGESDPAGLAVYRNTIAKGCVDALAANFPTVASLVGDDWFRAAAALFAAAHPPASAALLAYGEAFPDWLAAFPPAGDLPYLPAMAWIDWRWTTALFAAEAKPLTAESFALPPEVLAAARPRLHPSLSFAWFDVGLPGLWLAAREPDPGEMQLLEEPQGLLIVRPAETVASRRLDAAGFAFLTAARDGATLGEAITAAALADPAADLPALFAALIADGVFSGLDLGDPS</sequence>
<proteinExistence type="predicted"/>
<evidence type="ECO:0000313" key="2">
    <source>
        <dbReference type="EMBL" id="ABZ69887.1"/>
    </source>
</evidence>
<reference evidence="2" key="1">
    <citation type="submission" date="2008-01" db="EMBL/GenBank/DDBJ databases">
        <title>Complete sequence of chromosome of Caulobacter sp. K31.</title>
        <authorList>
            <consortium name="US DOE Joint Genome Institute"/>
            <person name="Copeland A."/>
            <person name="Lucas S."/>
            <person name="Lapidus A."/>
            <person name="Barry K."/>
            <person name="Glavina del Rio T."/>
            <person name="Dalin E."/>
            <person name="Tice H."/>
            <person name="Pitluck S."/>
            <person name="Bruce D."/>
            <person name="Goodwin L."/>
            <person name="Thompson L.S."/>
            <person name="Brettin T."/>
            <person name="Detter J.C."/>
            <person name="Han C."/>
            <person name="Schmutz J."/>
            <person name="Larimer F."/>
            <person name="Land M."/>
            <person name="Hauser L."/>
            <person name="Kyrpides N."/>
            <person name="Kim E."/>
            <person name="Stephens C."/>
            <person name="Richardson P."/>
        </authorList>
    </citation>
    <scope>NUCLEOTIDE SEQUENCE [LARGE SCALE GENOMIC DNA]</scope>
    <source>
        <strain evidence="2">K31</strain>
    </source>
</reference>
<dbReference type="Pfam" id="PF09836">
    <property type="entry name" value="DUF2063"/>
    <property type="match status" value="1"/>
</dbReference>
<dbReference type="AlphaFoldDB" id="B0SUK9"/>
<feature type="domain" description="Putative DNA-binding" evidence="1">
    <location>
        <begin position="10"/>
        <end position="100"/>
    </location>
</feature>
<dbReference type="InterPro" id="IPR018640">
    <property type="entry name" value="DUF2063"/>
</dbReference>
<dbReference type="KEGG" id="cak:Caul_0756"/>
<dbReference type="Gene3D" id="1.10.150.690">
    <property type="entry name" value="DUF2063"/>
    <property type="match status" value="1"/>
</dbReference>
<dbReference type="EMBL" id="CP000927">
    <property type="protein sequence ID" value="ABZ69887.1"/>
    <property type="molecule type" value="Genomic_DNA"/>
</dbReference>
<dbReference type="InterPro" id="IPR044922">
    <property type="entry name" value="DUF2063_N_sf"/>
</dbReference>
<dbReference type="HOGENOM" id="CLU_086594_0_1_5"/>
<name>B0SUK9_CAUSK</name>
<organism evidence="2">
    <name type="scientific">Caulobacter sp. (strain K31)</name>
    <dbReference type="NCBI Taxonomy" id="366602"/>
    <lineage>
        <taxon>Bacteria</taxon>
        <taxon>Pseudomonadati</taxon>
        <taxon>Pseudomonadota</taxon>
        <taxon>Alphaproteobacteria</taxon>
        <taxon>Caulobacterales</taxon>
        <taxon>Caulobacteraceae</taxon>
        <taxon>Caulobacter</taxon>
    </lineage>
</organism>
<evidence type="ECO:0000259" key="1">
    <source>
        <dbReference type="Pfam" id="PF09836"/>
    </source>
</evidence>
<dbReference type="STRING" id="366602.Caul_0756"/>
<gene>
    <name evidence="2" type="ordered locus">Caul_0756</name>
</gene>
<protein>
    <recommendedName>
        <fullName evidence="1">Putative DNA-binding domain-containing protein</fullName>
    </recommendedName>
</protein>
<dbReference type="eggNOG" id="COG3219">
    <property type="taxonomic scope" value="Bacteria"/>
</dbReference>
<dbReference type="OrthoDB" id="4146344at2"/>